<dbReference type="GO" id="GO:0031179">
    <property type="term" value="P:peptide modification"/>
    <property type="evidence" value="ECO:0007669"/>
    <property type="project" value="InterPro"/>
</dbReference>
<dbReference type="STRING" id="58114.SAMN05216270_108210"/>
<protein>
    <submittedName>
        <fullName evidence="2">Lanthionine synthetase C-like protein</fullName>
    </submittedName>
</protein>
<feature type="binding site" evidence="1">
    <location>
        <position position="328"/>
    </location>
    <ligand>
        <name>Zn(2+)</name>
        <dbReference type="ChEBI" id="CHEBI:29105"/>
    </ligand>
</feature>
<dbReference type="Proteomes" id="UP000198949">
    <property type="component" value="Unassembled WGS sequence"/>
</dbReference>
<dbReference type="Gene3D" id="1.50.10.20">
    <property type="match status" value="1"/>
</dbReference>
<gene>
    <name evidence="2" type="ORF">SAMN05216270_108210</name>
</gene>
<dbReference type="EMBL" id="FNAD01000008">
    <property type="protein sequence ID" value="SDD86991.1"/>
    <property type="molecule type" value="Genomic_DNA"/>
</dbReference>
<dbReference type="CDD" id="cd04793">
    <property type="entry name" value="LanC"/>
    <property type="match status" value="1"/>
</dbReference>
<reference evidence="3" key="1">
    <citation type="submission" date="2016-10" db="EMBL/GenBank/DDBJ databases">
        <authorList>
            <person name="Varghese N."/>
            <person name="Submissions S."/>
        </authorList>
    </citation>
    <scope>NUCLEOTIDE SEQUENCE [LARGE SCALE GENOMIC DNA]</scope>
    <source>
        <strain evidence="3">CGMCC 4.3516</strain>
    </source>
</reference>
<keyword evidence="1" id="KW-0862">Zinc</keyword>
<organism evidence="2 3">
    <name type="scientific">Glycomyces harbinensis</name>
    <dbReference type="NCBI Taxonomy" id="58114"/>
    <lineage>
        <taxon>Bacteria</taxon>
        <taxon>Bacillati</taxon>
        <taxon>Actinomycetota</taxon>
        <taxon>Actinomycetes</taxon>
        <taxon>Glycomycetales</taxon>
        <taxon>Glycomycetaceae</taxon>
        <taxon>Glycomyces</taxon>
    </lineage>
</organism>
<proteinExistence type="predicted"/>
<dbReference type="InterPro" id="IPR033889">
    <property type="entry name" value="LanC"/>
</dbReference>
<dbReference type="OrthoDB" id="1882482at2"/>
<evidence type="ECO:0000313" key="3">
    <source>
        <dbReference type="Proteomes" id="UP000198949"/>
    </source>
</evidence>
<keyword evidence="3" id="KW-1185">Reference proteome</keyword>
<dbReference type="GO" id="GO:0046872">
    <property type="term" value="F:metal ion binding"/>
    <property type="evidence" value="ECO:0007669"/>
    <property type="project" value="UniProtKB-KW"/>
</dbReference>
<dbReference type="AlphaFoldDB" id="A0A1G6Y9R8"/>
<name>A0A1G6Y9R8_9ACTN</name>
<dbReference type="SUPFAM" id="SSF158745">
    <property type="entry name" value="LanC-like"/>
    <property type="match status" value="1"/>
</dbReference>
<accession>A0A1G6Y9R8</accession>
<dbReference type="RefSeq" id="WP_091036727.1">
    <property type="nucleotide sequence ID" value="NZ_FNAD01000008.1"/>
</dbReference>
<dbReference type="PRINTS" id="PR01950">
    <property type="entry name" value="LANCSUPER"/>
</dbReference>
<evidence type="ECO:0000256" key="1">
    <source>
        <dbReference type="PIRSR" id="PIRSR607822-1"/>
    </source>
</evidence>
<evidence type="ECO:0000313" key="2">
    <source>
        <dbReference type="EMBL" id="SDD86991.1"/>
    </source>
</evidence>
<dbReference type="Pfam" id="PF05147">
    <property type="entry name" value="LANC_like"/>
    <property type="match status" value="1"/>
</dbReference>
<dbReference type="SMART" id="SM01260">
    <property type="entry name" value="LANC_like"/>
    <property type="match status" value="1"/>
</dbReference>
<sequence>MNSTTNAGTAAAERIAHRLTKPGTAGFRPNIGAQSLGAGALGGVLLHFERIRLGLGDAATARAWLRAVAHPNVNSTTATNLFNGAPAIAFVLHATDAPSRYDHLRARLHEQVQAITTGRLALARERLHHQRPTGFAEYSQLSGLSGLATYLLATEPGSDLTGDVLTFLVTLTKPIRIGRTWMPGWWADHDPFLKQSPEFPGGHLNMGAAHGIPGPLTALALAYNANLRVPGQRDAIEWICRFYDTWQHEAGWWPQWLTREDLDRGRASQPRPGRPSWCYGTPGIVRALQLAAIALDDPARQAAAEGALARCLNDADQTSLLVEGGLCHGTAGLYRITQRVAEDASGDRFTTALADLEVHLAARPVPEHGFLDGEVGLAFTLQAAGPRITDESIWDAALGLAAPKVLR</sequence>
<feature type="binding site" evidence="1">
    <location>
        <position position="278"/>
    </location>
    <ligand>
        <name>Zn(2+)</name>
        <dbReference type="ChEBI" id="CHEBI:29105"/>
    </ligand>
</feature>
<keyword evidence="1" id="KW-0479">Metal-binding</keyword>
<dbReference type="InterPro" id="IPR007822">
    <property type="entry name" value="LANC-like"/>
</dbReference>
<dbReference type="PRINTS" id="PR01955">
    <property type="entry name" value="LANCFRANKIA"/>
</dbReference>
<feature type="binding site" evidence="1">
    <location>
        <position position="327"/>
    </location>
    <ligand>
        <name>Zn(2+)</name>
        <dbReference type="ChEBI" id="CHEBI:29105"/>
    </ligand>
</feature>